<evidence type="ECO:0000313" key="2">
    <source>
        <dbReference type="Proteomes" id="UP000199545"/>
    </source>
</evidence>
<reference evidence="1 2" key="1">
    <citation type="submission" date="2016-10" db="EMBL/GenBank/DDBJ databases">
        <authorList>
            <person name="de Groot N.N."/>
        </authorList>
    </citation>
    <scope>NUCLEOTIDE SEQUENCE [LARGE SCALE GENOMIC DNA]</scope>
    <source>
        <strain evidence="1 2">DSM 44778</strain>
    </source>
</reference>
<evidence type="ECO:0000313" key="1">
    <source>
        <dbReference type="EMBL" id="SFJ67129.1"/>
    </source>
</evidence>
<name>A0A1I3T9X9_9BACL</name>
<accession>A0A1I3T9X9</accession>
<keyword evidence="2" id="KW-1185">Reference proteome</keyword>
<dbReference type="AlphaFoldDB" id="A0A1I3T9X9"/>
<sequence>MRIEKKKFNLVKKSSFEGKPEASCVEDDDSGEYMNIDIPAHEVATPAELDHGNS</sequence>
<proteinExistence type="predicted"/>
<dbReference type="RefSeq" id="WP_175482493.1">
    <property type="nucleotide sequence ID" value="NZ_FORR01000016.1"/>
</dbReference>
<organism evidence="1 2">
    <name type="scientific">Thermoflavimicrobium dichotomicum</name>
    <dbReference type="NCBI Taxonomy" id="46223"/>
    <lineage>
        <taxon>Bacteria</taxon>
        <taxon>Bacillati</taxon>
        <taxon>Bacillota</taxon>
        <taxon>Bacilli</taxon>
        <taxon>Bacillales</taxon>
        <taxon>Thermoactinomycetaceae</taxon>
        <taxon>Thermoflavimicrobium</taxon>
    </lineage>
</organism>
<dbReference type="EMBL" id="FORR01000016">
    <property type="protein sequence ID" value="SFJ67129.1"/>
    <property type="molecule type" value="Genomic_DNA"/>
</dbReference>
<gene>
    <name evidence="1" type="ORF">SAMN05421852_11653</name>
</gene>
<dbReference type="Proteomes" id="UP000199545">
    <property type="component" value="Unassembled WGS sequence"/>
</dbReference>
<protein>
    <submittedName>
        <fullName evidence="1">Uncharacterized protein</fullName>
    </submittedName>
</protein>